<reference evidence="2 3" key="1">
    <citation type="submission" date="2017-04" db="EMBL/GenBank/DDBJ databases">
        <authorList>
            <person name="Afonso C.L."/>
            <person name="Miller P.J."/>
            <person name="Scott M.A."/>
            <person name="Spackman E."/>
            <person name="Goraichik I."/>
            <person name="Dimitrov K.M."/>
            <person name="Suarez D.L."/>
            <person name="Swayne D.E."/>
        </authorList>
    </citation>
    <scope>NUCLEOTIDE SEQUENCE [LARGE SCALE GENOMIC DNA]</scope>
    <source>
        <strain evidence="2 3">DSM 5090</strain>
    </source>
</reference>
<dbReference type="EMBL" id="FWXI01000018">
    <property type="protein sequence ID" value="SMD00826.1"/>
    <property type="molecule type" value="Genomic_DNA"/>
</dbReference>
<dbReference type="Proteomes" id="UP000192738">
    <property type="component" value="Unassembled WGS sequence"/>
</dbReference>
<accession>A0A1W2DUY6</accession>
<dbReference type="GO" id="GO:0046872">
    <property type="term" value="F:metal ion binding"/>
    <property type="evidence" value="ECO:0007669"/>
    <property type="project" value="InterPro"/>
</dbReference>
<sequence length="151" mass="17276">MTQEEYKTILRTAIGNEVEAYEFYKGVSEKASDIVIKKMFSQLAAEEQGHQKLIEGFLTGDFSTMHFHESPDYKISETVEKPKLSVNMKPADAIALAMKNEEEAMNMYTEFANASVDQAQKKIFQDLSAMEKGHKIKLEEYYVNIAFAEVW</sequence>
<dbReference type="PANTHER" id="PTHR33531:SF10">
    <property type="entry name" value="BLR7895 PROTEIN"/>
    <property type="match status" value="1"/>
</dbReference>
<dbReference type="Pfam" id="PF02915">
    <property type="entry name" value="Rubrerythrin"/>
    <property type="match status" value="1"/>
</dbReference>
<dbReference type="AlphaFoldDB" id="A0A1W2DUY6"/>
<dbReference type="Gene3D" id="1.20.1260.10">
    <property type="match status" value="1"/>
</dbReference>
<dbReference type="GO" id="GO:0016491">
    <property type="term" value="F:oxidoreductase activity"/>
    <property type="evidence" value="ECO:0007669"/>
    <property type="project" value="InterPro"/>
</dbReference>
<evidence type="ECO:0000313" key="3">
    <source>
        <dbReference type="Proteomes" id="UP000192738"/>
    </source>
</evidence>
<protein>
    <submittedName>
        <fullName evidence="2">Rubrerythrin</fullName>
    </submittedName>
</protein>
<organism evidence="2 3">
    <name type="scientific">Sporomusa malonica</name>
    <dbReference type="NCBI Taxonomy" id="112901"/>
    <lineage>
        <taxon>Bacteria</taxon>
        <taxon>Bacillati</taxon>
        <taxon>Bacillota</taxon>
        <taxon>Negativicutes</taxon>
        <taxon>Selenomonadales</taxon>
        <taxon>Sporomusaceae</taxon>
        <taxon>Sporomusa</taxon>
    </lineage>
</organism>
<keyword evidence="3" id="KW-1185">Reference proteome</keyword>
<dbReference type="SUPFAM" id="SSF47240">
    <property type="entry name" value="Ferritin-like"/>
    <property type="match status" value="1"/>
</dbReference>
<dbReference type="CDD" id="cd01045">
    <property type="entry name" value="Ferritin_like_AB"/>
    <property type="match status" value="1"/>
</dbReference>
<gene>
    <name evidence="2" type="ORF">SAMN04488500_11840</name>
</gene>
<dbReference type="PANTHER" id="PTHR33531">
    <property type="entry name" value="RUBRERYTHRIN SUBFAMILY"/>
    <property type="match status" value="1"/>
</dbReference>
<dbReference type="InterPro" id="IPR003251">
    <property type="entry name" value="Rr_diiron-bd_dom"/>
</dbReference>
<dbReference type="InterPro" id="IPR012347">
    <property type="entry name" value="Ferritin-like"/>
</dbReference>
<dbReference type="InterPro" id="IPR009078">
    <property type="entry name" value="Ferritin-like_SF"/>
</dbReference>
<evidence type="ECO:0000259" key="1">
    <source>
        <dbReference type="Pfam" id="PF02915"/>
    </source>
</evidence>
<dbReference type="RefSeq" id="WP_084577311.1">
    <property type="nucleotide sequence ID" value="NZ_CP155572.1"/>
</dbReference>
<dbReference type="OrthoDB" id="1701709at2"/>
<proteinExistence type="predicted"/>
<name>A0A1W2DUY6_9FIRM</name>
<evidence type="ECO:0000313" key="2">
    <source>
        <dbReference type="EMBL" id="SMD00826.1"/>
    </source>
</evidence>
<feature type="domain" description="Rubrerythrin diiron-binding" evidence="1">
    <location>
        <begin position="9"/>
        <end position="140"/>
    </location>
</feature>
<dbReference type="STRING" id="112901.SAMN04488500_11840"/>